<sequence>MVKDPNHTRKRPRSDLAIVDHTTSGTRSISIQLVMSPIHETGMTNTLERMSFTNVIMSPQEYLLALLRSRGYTGTTYCSLKCGYHNSPTLHQTISYGVSLTKAIRSSDEITVRSLLASGLHPNACNKFGESIVHAACRRGDFAMLRALIEARSSVQVTDDFGRTPLHDACWTSTPNFDVIRLLLDQDPWLPCIVDCRGSAPLEYVRKANWAIWVGFLGAIADSFWPDLNEGRNDSKDDGYRQIVPPLALLKPNSRPLPDPCVHDISLEIVELLANGSTTPQDLHDEMINFELKPCHESEWAKTGRAPCSRITLDPLRPSGSNATTMVRSPQNPASAFPVKELGVPTLVEHPALV</sequence>
<evidence type="ECO:0000256" key="1">
    <source>
        <dbReference type="ARBA" id="ARBA00022737"/>
    </source>
</evidence>
<dbReference type="PANTHER" id="PTHR24126:SF14">
    <property type="entry name" value="ANK_REP_REGION DOMAIN-CONTAINING PROTEIN"/>
    <property type="match status" value="1"/>
</dbReference>
<dbReference type="Pfam" id="PF12796">
    <property type="entry name" value="Ank_2"/>
    <property type="match status" value="1"/>
</dbReference>
<dbReference type="AlphaFoldDB" id="A0ABD3MY95"/>
<evidence type="ECO:0000256" key="2">
    <source>
        <dbReference type="ARBA" id="ARBA00023043"/>
    </source>
</evidence>
<dbReference type="SUPFAM" id="SSF48403">
    <property type="entry name" value="Ankyrin repeat"/>
    <property type="match status" value="1"/>
</dbReference>
<dbReference type="InterPro" id="IPR002110">
    <property type="entry name" value="Ankyrin_rpt"/>
</dbReference>
<dbReference type="EMBL" id="JALLAZ020001752">
    <property type="protein sequence ID" value="KAL3765435.1"/>
    <property type="molecule type" value="Genomic_DNA"/>
</dbReference>
<keyword evidence="1" id="KW-0677">Repeat</keyword>
<name>A0ABD3MY95_9STRA</name>
<keyword evidence="5" id="KW-1185">Reference proteome</keyword>
<dbReference type="InterPro" id="IPR036770">
    <property type="entry name" value="Ankyrin_rpt-contain_sf"/>
</dbReference>
<protein>
    <recommendedName>
        <fullName evidence="6">Ankyrin</fullName>
    </recommendedName>
</protein>
<dbReference type="SMART" id="SM00248">
    <property type="entry name" value="ANK"/>
    <property type="match status" value="2"/>
</dbReference>
<accession>A0ABD3MY95</accession>
<dbReference type="Proteomes" id="UP001530315">
    <property type="component" value="Unassembled WGS sequence"/>
</dbReference>
<comment type="caution">
    <text evidence="4">The sequence shown here is derived from an EMBL/GenBank/DDBJ whole genome shotgun (WGS) entry which is preliminary data.</text>
</comment>
<evidence type="ECO:0008006" key="6">
    <source>
        <dbReference type="Google" id="ProtNLM"/>
    </source>
</evidence>
<dbReference type="Gene3D" id="1.25.40.20">
    <property type="entry name" value="Ankyrin repeat-containing domain"/>
    <property type="match status" value="1"/>
</dbReference>
<dbReference type="PANTHER" id="PTHR24126">
    <property type="entry name" value="ANKYRIN REPEAT, PH AND SEC7 DOMAIN CONTAINING PROTEIN SECG-RELATED"/>
    <property type="match status" value="1"/>
</dbReference>
<evidence type="ECO:0000313" key="4">
    <source>
        <dbReference type="EMBL" id="KAL3765435.1"/>
    </source>
</evidence>
<reference evidence="4 5" key="1">
    <citation type="submission" date="2024-10" db="EMBL/GenBank/DDBJ databases">
        <title>Updated reference genomes for cyclostephanoid diatoms.</title>
        <authorList>
            <person name="Roberts W.R."/>
            <person name="Alverson A.J."/>
        </authorList>
    </citation>
    <scope>NUCLEOTIDE SEQUENCE [LARGE SCALE GENOMIC DNA]</scope>
    <source>
        <strain evidence="4 5">AJA276-08</strain>
    </source>
</reference>
<keyword evidence="2 3" id="KW-0040">ANK repeat</keyword>
<proteinExistence type="predicted"/>
<gene>
    <name evidence="4" type="ORF">ACHAW5_006928</name>
</gene>
<feature type="repeat" description="ANK" evidence="3">
    <location>
        <begin position="128"/>
        <end position="160"/>
    </location>
</feature>
<dbReference type="PROSITE" id="PS50088">
    <property type="entry name" value="ANK_REPEAT"/>
    <property type="match status" value="1"/>
</dbReference>
<evidence type="ECO:0000313" key="5">
    <source>
        <dbReference type="Proteomes" id="UP001530315"/>
    </source>
</evidence>
<evidence type="ECO:0000256" key="3">
    <source>
        <dbReference type="PROSITE-ProRule" id="PRU00023"/>
    </source>
</evidence>
<organism evidence="4 5">
    <name type="scientific">Stephanodiscus triporus</name>
    <dbReference type="NCBI Taxonomy" id="2934178"/>
    <lineage>
        <taxon>Eukaryota</taxon>
        <taxon>Sar</taxon>
        <taxon>Stramenopiles</taxon>
        <taxon>Ochrophyta</taxon>
        <taxon>Bacillariophyta</taxon>
        <taxon>Coscinodiscophyceae</taxon>
        <taxon>Thalassiosirophycidae</taxon>
        <taxon>Stephanodiscales</taxon>
        <taxon>Stephanodiscaceae</taxon>
        <taxon>Stephanodiscus</taxon>
    </lineage>
</organism>